<reference evidence="2 3" key="1">
    <citation type="journal article" date="2024" name="Ann. Entomol. Soc. Am.">
        <title>Genomic analyses of the southern and eastern yellowjacket wasps (Hymenoptera: Vespidae) reveal evolutionary signatures of social life.</title>
        <authorList>
            <person name="Catto M.A."/>
            <person name="Caine P.B."/>
            <person name="Orr S.E."/>
            <person name="Hunt B.G."/>
            <person name="Goodisman M.A.D."/>
        </authorList>
    </citation>
    <scope>NUCLEOTIDE SEQUENCE [LARGE SCALE GENOMIC DNA]</scope>
    <source>
        <strain evidence="2">232</strain>
        <tissue evidence="2">Head and thorax</tissue>
    </source>
</reference>
<protein>
    <submittedName>
        <fullName evidence="2">Uncharacterized protein</fullName>
    </submittedName>
</protein>
<proteinExistence type="predicted"/>
<evidence type="ECO:0000256" key="1">
    <source>
        <dbReference type="SAM" id="SignalP"/>
    </source>
</evidence>
<accession>A0ABD2CRM2</accession>
<dbReference type="AlphaFoldDB" id="A0ABD2CRM2"/>
<dbReference type="Proteomes" id="UP001607303">
    <property type="component" value="Unassembled WGS sequence"/>
</dbReference>
<gene>
    <name evidence="2" type="ORF">V1477_004451</name>
</gene>
<feature type="signal peptide" evidence="1">
    <location>
        <begin position="1"/>
        <end position="16"/>
    </location>
</feature>
<keyword evidence="3" id="KW-1185">Reference proteome</keyword>
<name>A0ABD2CRM2_VESMC</name>
<sequence length="70" mass="7930">MLPIVTSFSMLFGAEAACETADFTDTTCLRNNLSFAKLVLNFDRNSIFMQHQSGLKKGKYSCMTTYYNEL</sequence>
<feature type="chain" id="PRO_5044874922" evidence="1">
    <location>
        <begin position="17"/>
        <end position="70"/>
    </location>
</feature>
<evidence type="ECO:0000313" key="3">
    <source>
        <dbReference type="Proteomes" id="UP001607303"/>
    </source>
</evidence>
<dbReference type="EMBL" id="JAYRBN010000035">
    <property type="protein sequence ID" value="KAL2747759.1"/>
    <property type="molecule type" value="Genomic_DNA"/>
</dbReference>
<comment type="caution">
    <text evidence="2">The sequence shown here is derived from an EMBL/GenBank/DDBJ whole genome shotgun (WGS) entry which is preliminary data.</text>
</comment>
<keyword evidence="1" id="KW-0732">Signal</keyword>
<organism evidence="2 3">
    <name type="scientific">Vespula maculifrons</name>
    <name type="common">Eastern yellow jacket</name>
    <name type="synonym">Wasp</name>
    <dbReference type="NCBI Taxonomy" id="7453"/>
    <lineage>
        <taxon>Eukaryota</taxon>
        <taxon>Metazoa</taxon>
        <taxon>Ecdysozoa</taxon>
        <taxon>Arthropoda</taxon>
        <taxon>Hexapoda</taxon>
        <taxon>Insecta</taxon>
        <taxon>Pterygota</taxon>
        <taxon>Neoptera</taxon>
        <taxon>Endopterygota</taxon>
        <taxon>Hymenoptera</taxon>
        <taxon>Apocrita</taxon>
        <taxon>Aculeata</taxon>
        <taxon>Vespoidea</taxon>
        <taxon>Vespidae</taxon>
        <taxon>Vespinae</taxon>
        <taxon>Vespula</taxon>
    </lineage>
</organism>
<evidence type="ECO:0000313" key="2">
    <source>
        <dbReference type="EMBL" id="KAL2747759.1"/>
    </source>
</evidence>